<organism evidence="1 2">
    <name type="scientific">Bacteroides salyersiae</name>
    <dbReference type="NCBI Taxonomy" id="291644"/>
    <lineage>
        <taxon>Bacteria</taxon>
        <taxon>Pseudomonadati</taxon>
        <taxon>Bacteroidota</taxon>
        <taxon>Bacteroidia</taxon>
        <taxon>Bacteroidales</taxon>
        <taxon>Bacteroidaceae</taxon>
        <taxon>Bacteroides</taxon>
    </lineage>
</organism>
<dbReference type="AlphaFoldDB" id="A0A7J4XLU5"/>
<dbReference type="Proteomes" id="UP000422221">
    <property type="component" value="Unassembled WGS sequence"/>
</dbReference>
<dbReference type="EMBL" id="VWMK01000004">
    <property type="protein sequence ID" value="KAA3767946.1"/>
    <property type="molecule type" value="Genomic_DNA"/>
</dbReference>
<evidence type="ECO:0000313" key="2">
    <source>
        <dbReference type="Proteomes" id="UP000422221"/>
    </source>
</evidence>
<reference evidence="1 2" key="1">
    <citation type="journal article" date="2019" name="Nat. Med.">
        <title>A library of human gut bacterial isolates paired with longitudinal multiomics data enables mechanistic microbiome research.</title>
        <authorList>
            <person name="Poyet M."/>
            <person name="Groussin M."/>
            <person name="Gibbons S.M."/>
            <person name="Avila-Pacheco J."/>
            <person name="Jiang X."/>
            <person name="Kearney S.M."/>
            <person name="Perrotta A.R."/>
            <person name="Berdy B."/>
            <person name="Zhao S."/>
            <person name="Lieberman T.D."/>
            <person name="Swanson P.K."/>
            <person name="Smith M."/>
            <person name="Roesemann S."/>
            <person name="Alexander J.E."/>
            <person name="Rich S.A."/>
            <person name="Livny J."/>
            <person name="Vlamakis H."/>
            <person name="Clish C."/>
            <person name="Bullock K."/>
            <person name="Deik A."/>
            <person name="Scott J."/>
            <person name="Pierce K.A."/>
            <person name="Xavier R.J."/>
            <person name="Alm E.J."/>
        </authorList>
    </citation>
    <scope>NUCLEOTIDE SEQUENCE [LARGE SCALE GENOMIC DNA]</scope>
    <source>
        <strain evidence="1 2">BIOML-A10</strain>
    </source>
</reference>
<comment type="caution">
    <text evidence="1">The sequence shown here is derived from an EMBL/GenBank/DDBJ whole genome shotgun (WGS) entry which is preliminary data.</text>
</comment>
<protein>
    <submittedName>
        <fullName evidence="1">Uncharacterized protein</fullName>
    </submittedName>
</protein>
<name>A0A7J4XLU5_9BACE</name>
<dbReference type="RefSeq" id="WP_130058395.1">
    <property type="nucleotide sequence ID" value="NZ_RCXT01000003.1"/>
</dbReference>
<gene>
    <name evidence="1" type="ORF">F3F73_06015</name>
</gene>
<accession>A0A7J4XLU5</accession>
<sequence>MSWKPGRGSGCGFDDAMRREEKYRSELNTLMSTPDATVKAISKVYYHLLVALRDQRNYFGGNHPVQFGVLLPYEWTEKMKKHRESCYKPLQKYIQE</sequence>
<evidence type="ECO:0000313" key="1">
    <source>
        <dbReference type="EMBL" id="KAA3767946.1"/>
    </source>
</evidence>
<proteinExistence type="predicted"/>